<gene>
    <name evidence="1" type="ORF">F6V25_06175</name>
</gene>
<dbReference type="Pfam" id="PF11306">
    <property type="entry name" value="DUF3108"/>
    <property type="match status" value="1"/>
</dbReference>
<name>A0A7J4ZS43_9BACT</name>
<dbReference type="AlphaFoldDB" id="A0A7J4ZS43"/>
<dbReference type="Proteomes" id="UP000420562">
    <property type="component" value="Unassembled WGS sequence"/>
</dbReference>
<protein>
    <submittedName>
        <fullName evidence="1">DUF3108 domain-containing protein</fullName>
    </submittedName>
</protein>
<dbReference type="InterPro" id="IPR021457">
    <property type="entry name" value="DUF3108"/>
</dbReference>
<evidence type="ECO:0000313" key="2">
    <source>
        <dbReference type="Proteomes" id="UP000420562"/>
    </source>
</evidence>
<keyword evidence="2" id="KW-1185">Reference proteome</keyword>
<organism evidence="1 2">
    <name type="scientific">Oryzomonas japonica</name>
    <dbReference type="NCBI Taxonomy" id="2603858"/>
    <lineage>
        <taxon>Bacteria</taxon>
        <taxon>Pseudomonadati</taxon>
        <taxon>Thermodesulfobacteriota</taxon>
        <taxon>Desulfuromonadia</taxon>
        <taxon>Geobacterales</taxon>
        <taxon>Geobacteraceae</taxon>
        <taxon>Oryzomonas</taxon>
    </lineage>
</organism>
<evidence type="ECO:0000313" key="1">
    <source>
        <dbReference type="EMBL" id="KAB0666060.1"/>
    </source>
</evidence>
<proteinExistence type="predicted"/>
<sequence length="272" mass="31437">MRRTERTGDRRRKWGRAMNKPASVVFLMVMLALCAGLVVVPRSVSAFPMPERLEFEISYTGIPAGRAVQEVTLEGSEVHIVSTAKSADWLRVFFPVEDRIESVLISGSPPLYIGVPRLYRERIREGWTRFQKDAVFDRRKLEVRTKDLLKNSETTKSITRRTYDTLSSFFYFRSIPLQVGTSYYIDIFDCKKLWNTEVRVLRREVIETPLGRFKTVVIKPLLKSEGIFARTGDMYIWLTDDDRRIPVLMKSKVKIGSITATLVGGNYWPNKK</sequence>
<comment type="caution">
    <text evidence="1">The sequence shown here is derived from an EMBL/GenBank/DDBJ whole genome shotgun (WGS) entry which is preliminary data.</text>
</comment>
<accession>A0A7J4ZS43</accession>
<reference evidence="1 2" key="1">
    <citation type="submission" date="2019-09" db="EMBL/GenBank/DDBJ databases">
        <title>Geobacter sp. Red96, a novel strain isolated from paddy soil.</title>
        <authorList>
            <person name="Xu Z."/>
            <person name="Masuda Y."/>
            <person name="Itoh H."/>
            <person name="Senoo K."/>
        </authorList>
    </citation>
    <scope>NUCLEOTIDE SEQUENCE [LARGE SCALE GENOMIC DNA]</scope>
    <source>
        <strain evidence="1 2">Red96</strain>
    </source>
</reference>
<dbReference type="EMBL" id="VZQZ01000003">
    <property type="protein sequence ID" value="KAB0666060.1"/>
    <property type="molecule type" value="Genomic_DNA"/>
</dbReference>